<proteinExistence type="predicted"/>
<dbReference type="EMBL" id="BAABBI010000010">
    <property type="protein sequence ID" value="GAA3793042.1"/>
    <property type="molecule type" value="Genomic_DNA"/>
</dbReference>
<organism evidence="1 2">
    <name type="scientific">Corallibacter vietnamensis</name>
    <dbReference type="NCBI Taxonomy" id="904130"/>
    <lineage>
        <taxon>Bacteria</taxon>
        <taxon>Pseudomonadati</taxon>
        <taxon>Bacteroidota</taxon>
        <taxon>Flavobacteriia</taxon>
        <taxon>Flavobacteriales</taxon>
        <taxon>Flavobacteriaceae</taxon>
        <taxon>Corallibacter</taxon>
    </lineage>
</organism>
<protein>
    <recommendedName>
        <fullName evidence="3">Zinc ribbon domain-containing protein</fullName>
    </recommendedName>
</protein>
<gene>
    <name evidence="1" type="ORF">GCM10022271_26590</name>
</gene>
<comment type="caution">
    <text evidence="1">The sequence shown here is derived from an EMBL/GenBank/DDBJ whole genome shotgun (WGS) entry which is preliminary data.</text>
</comment>
<evidence type="ECO:0000313" key="2">
    <source>
        <dbReference type="Proteomes" id="UP001501456"/>
    </source>
</evidence>
<dbReference type="Proteomes" id="UP001501456">
    <property type="component" value="Unassembled WGS sequence"/>
</dbReference>
<reference evidence="2" key="1">
    <citation type="journal article" date="2019" name="Int. J. Syst. Evol. Microbiol.">
        <title>The Global Catalogue of Microorganisms (GCM) 10K type strain sequencing project: providing services to taxonomists for standard genome sequencing and annotation.</title>
        <authorList>
            <consortium name="The Broad Institute Genomics Platform"/>
            <consortium name="The Broad Institute Genome Sequencing Center for Infectious Disease"/>
            <person name="Wu L."/>
            <person name="Ma J."/>
        </authorList>
    </citation>
    <scope>NUCLEOTIDE SEQUENCE [LARGE SCALE GENOMIC DNA]</scope>
    <source>
        <strain evidence="2">JCM 17525</strain>
    </source>
</reference>
<sequence length="148" mass="17571">MFLTIGQAKLLYRRHFKSYKPDILNYLEEKKLTLLDILYVRKEDWKESPFAKPSETKFSFLAITINGTVVKWNDKKYRIIETKENKSIWLEIDTTYFKKTKLTFKNQKKSRNKLKNIIINQVTDKCPACGYRISKSDNKCPDCGLNFN</sequence>
<name>A0ABP7HFG2_9FLAO</name>
<evidence type="ECO:0000313" key="1">
    <source>
        <dbReference type="EMBL" id="GAA3793042.1"/>
    </source>
</evidence>
<accession>A0ABP7HFG2</accession>
<evidence type="ECO:0008006" key="3">
    <source>
        <dbReference type="Google" id="ProtNLM"/>
    </source>
</evidence>
<keyword evidence="2" id="KW-1185">Reference proteome</keyword>